<proteinExistence type="predicted"/>
<dbReference type="AlphaFoldDB" id="A0AA40FRW7"/>
<reference evidence="2" key="1">
    <citation type="submission" date="2021-10" db="EMBL/GenBank/DDBJ databases">
        <title>Melipona bicolor Genome sequencing and assembly.</title>
        <authorList>
            <person name="Araujo N.S."/>
            <person name="Arias M.C."/>
        </authorList>
    </citation>
    <scope>NUCLEOTIDE SEQUENCE</scope>
    <source>
        <strain evidence="2">USP_2M_L1-L4_2017</strain>
        <tissue evidence="2">Whole body</tissue>
    </source>
</reference>
<comment type="caution">
    <text evidence="2">The sequence shown here is derived from an EMBL/GenBank/DDBJ whole genome shotgun (WGS) entry which is preliminary data.</text>
</comment>
<name>A0AA40FRW7_9HYME</name>
<evidence type="ECO:0000313" key="3">
    <source>
        <dbReference type="Proteomes" id="UP001177670"/>
    </source>
</evidence>
<feature type="non-terminal residue" evidence="2">
    <location>
        <position position="64"/>
    </location>
</feature>
<dbReference type="EMBL" id="JAHYIQ010000020">
    <property type="protein sequence ID" value="KAK1123874.1"/>
    <property type="molecule type" value="Genomic_DNA"/>
</dbReference>
<keyword evidence="3" id="KW-1185">Reference proteome</keyword>
<evidence type="ECO:0000256" key="1">
    <source>
        <dbReference type="SAM" id="MobiDB-lite"/>
    </source>
</evidence>
<gene>
    <name evidence="2" type="ORF">K0M31_008559</name>
</gene>
<feature type="region of interest" description="Disordered" evidence="1">
    <location>
        <begin position="25"/>
        <end position="64"/>
    </location>
</feature>
<accession>A0AA40FRW7</accession>
<dbReference type="Proteomes" id="UP001177670">
    <property type="component" value="Unassembled WGS sequence"/>
</dbReference>
<evidence type="ECO:0000313" key="2">
    <source>
        <dbReference type="EMBL" id="KAK1123874.1"/>
    </source>
</evidence>
<organism evidence="2 3">
    <name type="scientific">Melipona bicolor</name>
    <dbReference type="NCBI Taxonomy" id="60889"/>
    <lineage>
        <taxon>Eukaryota</taxon>
        <taxon>Metazoa</taxon>
        <taxon>Ecdysozoa</taxon>
        <taxon>Arthropoda</taxon>
        <taxon>Hexapoda</taxon>
        <taxon>Insecta</taxon>
        <taxon>Pterygota</taxon>
        <taxon>Neoptera</taxon>
        <taxon>Endopterygota</taxon>
        <taxon>Hymenoptera</taxon>
        <taxon>Apocrita</taxon>
        <taxon>Aculeata</taxon>
        <taxon>Apoidea</taxon>
        <taxon>Anthophila</taxon>
        <taxon>Apidae</taxon>
        <taxon>Melipona</taxon>
    </lineage>
</organism>
<protein>
    <submittedName>
        <fullName evidence="2">Uncharacterized protein</fullName>
    </submittedName>
</protein>
<sequence>MWKRNEMLEINLILLGKATICSRPKASLRIESEDRTVPSTEEEEEGNWKTSESKRRRVETRSAQ</sequence>